<evidence type="ECO:0008006" key="3">
    <source>
        <dbReference type="Google" id="ProtNLM"/>
    </source>
</evidence>
<proteinExistence type="predicted"/>
<dbReference type="Gene3D" id="3.40.50.300">
    <property type="entry name" value="P-loop containing nucleotide triphosphate hydrolases"/>
    <property type="match status" value="1"/>
</dbReference>
<dbReference type="Proteomes" id="UP000542210">
    <property type="component" value="Unassembled WGS sequence"/>
</dbReference>
<dbReference type="RefSeq" id="WP_203959509.1">
    <property type="nucleotide sequence ID" value="NZ_BOOV01000052.1"/>
</dbReference>
<reference evidence="1 2" key="1">
    <citation type="submission" date="2020-08" db="EMBL/GenBank/DDBJ databases">
        <title>Sequencing the genomes of 1000 actinobacteria strains.</title>
        <authorList>
            <person name="Klenk H.-P."/>
        </authorList>
    </citation>
    <scope>NUCLEOTIDE SEQUENCE [LARGE SCALE GENOMIC DNA]</scope>
    <source>
        <strain evidence="1 2">DSM 45784</strain>
    </source>
</reference>
<protein>
    <recommendedName>
        <fullName evidence="3">Terminase</fullName>
    </recommendedName>
</protein>
<evidence type="ECO:0000313" key="2">
    <source>
        <dbReference type="Proteomes" id="UP000542210"/>
    </source>
</evidence>
<dbReference type="InterPro" id="IPR027417">
    <property type="entry name" value="P-loop_NTPase"/>
</dbReference>
<accession>A0A7W7G7M1</accession>
<name>A0A7W7G7M1_9ACTN</name>
<dbReference type="AlphaFoldDB" id="A0A7W7G7M1"/>
<dbReference type="PANTHER" id="PTHR41287">
    <property type="match status" value="1"/>
</dbReference>
<dbReference type="EMBL" id="JACHND010000001">
    <property type="protein sequence ID" value="MBB4699307.1"/>
    <property type="molecule type" value="Genomic_DNA"/>
</dbReference>
<evidence type="ECO:0000313" key="1">
    <source>
        <dbReference type="EMBL" id="MBB4699307.1"/>
    </source>
</evidence>
<comment type="caution">
    <text evidence="1">The sequence shown here is derived from an EMBL/GenBank/DDBJ whole genome shotgun (WGS) entry which is preliminary data.</text>
</comment>
<dbReference type="PANTHER" id="PTHR41287:SF1">
    <property type="entry name" value="PROTEIN YMFN"/>
    <property type="match status" value="1"/>
</dbReference>
<dbReference type="Pfam" id="PF03237">
    <property type="entry name" value="Terminase_6N"/>
    <property type="match status" value="1"/>
</dbReference>
<sequence>MSSTIWQTPFELREQCAELYGLTCPPRWGPPRRPQFQTMGPRVATVMDRLGYKVMPWQQYVLDVAFELDPDTGLFAYREVGLSIPRQQGKTTIVLGVVVHRLMAWHRQRVIYAAQNRTEAFRRFDEEFVEVLDGSRLAGRFRVRRTTGQEQIIWQDTRSRMGITSNTEKAAHGATLDLGVIDEAFAHEDDRLEQAFVPAQSTRDMAQLWWASAGGTDKSVYLNRKRDRGRELMEALWTEGRHPAVAHFEWYAPDDMPRDKPATWRACMPALGHTVSEATIRGDLDRMDPAEFDRAYLNRTRKKAPPSDPNVPKGKWPGLADRQSQPGVQLALAIEVSHDRAWSSLVVAALRPDGRVHVELVDRRPGTAWVVAAIVRLRRLWDPVAIAIASTGSPAGSLIDDLDAAGVKAPEDKDKPKRGDLIIMRTNDIVEACGQMADAMTQATIVHTDQVDMTSAVTGAMTRPSGDAWVLDRRRSLTDVSPFMGATLARWALLIVGPKVRAPYDPLDSVY</sequence>
<dbReference type="InterPro" id="IPR005021">
    <property type="entry name" value="Terminase_largesu-like"/>
</dbReference>
<organism evidence="1 2">
    <name type="scientific">Sphaerisporangium siamense</name>
    <dbReference type="NCBI Taxonomy" id="795645"/>
    <lineage>
        <taxon>Bacteria</taxon>
        <taxon>Bacillati</taxon>
        <taxon>Actinomycetota</taxon>
        <taxon>Actinomycetes</taxon>
        <taxon>Streptosporangiales</taxon>
        <taxon>Streptosporangiaceae</taxon>
        <taxon>Sphaerisporangium</taxon>
    </lineage>
</organism>
<gene>
    <name evidence="1" type="ORF">BJ982_000851</name>
</gene>
<keyword evidence="2" id="KW-1185">Reference proteome</keyword>